<accession>A0AAD8L4N5</accession>
<reference evidence="2" key="1">
    <citation type="journal article" date="2023" name="bioRxiv">
        <title>Improved chromosome-level genome assembly for marigold (Tagetes erecta).</title>
        <authorList>
            <person name="Jiang F."/>
            <person name="Yuan L."/>
            <person name="Wang S."/>
            <person name="Wang H."/>
            <person name="Xu D."/>
            <person name="Wang A."/>
            <person name="Fan W."/>
        </authorList>
    </citation>
    <scope>NUCLEOTIDE SEQUENCE</scope>
    <source>
        <strain evidence="2">WSJ</strain>
        <tissue evidence="2">Leaf</tissue>
    </source>
</reference>
<proteinExistence type="predicted"/>
<dbReference type="Proteomes" id="UP001229421">
    <property type="component" value="Unassembled WGS sequence"/>
</dbReference>
<feature type="transmembrane region" description="Helical" evidence="1">
    <location>
        <begin position="53"/>
        <end position="72"/>
    </location>
</feature>
<organism evidence="2 3">
    <name type="scientific">Tagetes erecta</name>
    <name type="common">African marigold</name>
    <dbReference type="NCBI Taxonomy" id="13708"/>
    <lineage>
        <taxon>Eukaryota</taxon>
        <taxon>Viridiplantae</taxon>
        <taxon>Streptophyta</taxon>
        <taxon>Embryophyta</taxon>
        <taxon>Tracheophyta</taxon>
        <taxon>Spermatophyta</taxon>
        <taxon>Magnoliopsida</taxon>
        <taxon>eudicotyledons</taxon>
        <taxon>Gunneridae</taxon>
        <taxon>Pentapetalae</taxon>
        <taxon>asterids</taxon>
        <taxon>campanulids</taxon>
        <taxon>Asterales</taxon>
        <taxon>Asteraceae</taxon>
        <taxon>Asteroideae</taxon>
        <taxon>Heliantheae alliance</taxon>
        <taxon>Tageteae</taxon>
        <taxon>Tagetes</taxon>
    </lineage>
</organism>
<sequence length="84" mass="9886">MTSHSIVNLLELVGLYKLILEIKLKGHSRKPPLHTQFHPKFRTSANHTHGVSVYRFFFTFINFFYLLNIAIVNQLQSTLFQRLI</sequence>
<name>A0AAD8L4N5_TARER</name>
<dbReference type="AlphaFoldDB" id="A0AAD8L4N5"/>
<keyword evidence="1" id="KW-1133">Transmembrane helix</keyword>
<dbReference type="EMBL" id="JAUHHV010000002">
    <property type="protein sequence ID" value="KAK1434199.1"/>
    <property type="molecule type" value="Genomic_DNA"/>
</dbReference>
<keyword evidence="1" id="KW-0812">Transmembrane</keyword>
<keyword evidence="1" id="KW-0472">Membrane</keyword>
<evidence type="ECO:0000256" key="1">
    <source>
        <dbReference type="SAM" id="Phobius"/>
    </source>
</evidence>
<gene>
    <name evidence="2" type="ORF">QVD17_11118</name>
</gene>
<comment type="caution">
    <text evidence="2">The sequence shown here is derived from an EMBL/GenBank/DDBJ whole genome shotgun (WGS) entry which is preliminary data.</text>
</comment>
<protein>
    <submittedName>
        <fullName evidence="2">Uncharacterized protein</fullName>
    </submittedName>
</protein>
<keyword evidence="3" id="KW-1185">Reference proteome</keyword>
<evidence type="ECO:0000313" key="3">
    <source>
        <dbReference type="Proteomes" id="UP001229421"/>
    </source>
</evidence>
<evidence type="ECO:0000313" key="2">
    <source>
        <dbReference type="EMBL" id="KAK1434199.1"/>
    </source>
</evidence>